<feature type="region of interest" description="Disordered" evidence="1">
    <location>
        <begin position="167"/>
        <end position="194"/>
    </location>
</feature>
<sequence length="561" mass="63420">CAGSLYWRLGILPSTNSHCWRCGYFLGGYFYYLIAALLAYIGKTMPLRSATPPLLVPYMTLQSAPDKSSDHFCLLPNEVILRIFSYLDPDQLIACGQVCRRWHHLSSDWHLWEAKLFETQWCTIVCPEPPPRDMPIPLPKNPLRDPSSIHPRAVYRFLSQYIPKCDGGAGTEGTDPSTSPDAEPLDPPSPRTHTNQLSNIVNAIIYHVRELLSSRHSNPSGSSATGASANRPRFALFGPGLDHRYTSRLFWKMVDTRTRSFEPINVFTGHMGFESGITLRLFAQAQRAVMDGSTRCSASRKVSCDSAAASAKTSTSRFASCLSAPSTPPSRSPVPVVQHSTEYPCQCHQHEDFTFDLSYLYSLPPHLKHVFNDQYTRLRVSRLFFHNEDEAGADAVSVQRDHSSELDDFLSQLVVTNEMRELCRKLDGIIYAIDARESADQLVLLYHELRAVLRAFPERTARRIPIVVLYIMPKEDIKFERKQKLVVKPELVNRDSYSGAEYTAAWHDSVLLVISVLKLFELPNPWRLQKCSSNDIKTLIQSLMWLNLKYLRPVAVTLTGA</sequence>
<dbReference type="SMART" id="SM00256">
    <property type="entry name" value="FBOX"/>
    <property type="match status" value="1"/>
</dbReference>
<dbReference type="InterPro" id="IPR036047">
    <property type="entry name" value="F-box-like_dom_sf"/>
</dbReference>
<keyword evidence="2" id="KW-0472">Membrane</keyword>
<evidence type="ECO:0000259" key="3">
    <source>
        <dbReference type="PROSITE" id="PS50181"/>
    </source>
</evidence>
<feature type="domain" description="F-box" evidence="3">
    <location>
        <begin position="69"/>
        <end position="115"/>
    </location>
</feature>
<dbReference type="InterPro" id="IPR027417">
    <property type="entry name" value="P-loop_NTPase"/>
</dbReference>
<reference evidence="4" key="1">
    <citation type="submission" date="2019-11" db="UniProtKB">
        <authorList>
            <consortium name="WormBaseParasite"/>
        </authorList>
    </citation>
    <scope>IDENTIFICATION</scope>
</reference>
<evidence type="ECO:0000313" key="4">
    <source>
        <dbReference type="WBParaSite" id="MCU_000717-RB"/>
    </source>
</evidence>
<dbReference type="Pfam" id="PF12937">
    <property type="entry name" value="F-box-like"/>
    <property type="match status" value="1"/>
</dbReference>
<dbReference type="Gene3D" id="1.20.1280.50">
    <property type="match status" value="1"/>
</dbReference>
<dbReference type="PANTHER" id="PTHR46731">
    <property type="entry name" value="F-BOX ONLY PROTEIN 15"/>
    <property type="match status" value="1"/>
</dbReference>
<dbReference type="Gene3D" id="3.40.50.300">
    <property type="entry name" value="P-loop containing nucleotide triphosphate hydrolases"/>
    <property type="match status" value="1"/>
</dbReference>
<dbReference type="SUPFAM" id="SSF81383">
    <property type="entry name" value="F-box domain"/>
    <property type="match status" value="1"/>
</dbReference>
<keyword evidence="2" id="KW-1133">Transmembrane helix</keyword>
<dbReference type="AlphaFoldDB" id="A0A5K3EJG0"/>
<dbReference type="PANTHER" id="PTHR46731:SF1">
    <property type="entry name" value="F-BOX ONLY PROTEIN 15"/>
    <property type="match status" value="1"/>
</dbReference>
<proteinExistence type="predicted"/>
<keyword evidence="2" id="KW-0812">Transmembrane</keyword>
<feature type="transmembrane region" description="Helical" evidence="2">
    <location>
        <begin position="23"/>
        <end position="41"/>
    </location>
</feature>
<dbReference type="InterPro" id="IPR001810">
    <property type="entry name" value="F-box_dom"/>
</dbReference>
<dbReference type="GO" id="GO:0019005">
    <property type="term" value="C:SCF ubiquitin ligase complex"/>
    <property type="evidence" value="ECO:0007669"/>
    <property type="project" value="TreeGrafter"/>
</dbReference>
<name>A0A5K3EJG0_MESCO</name>
<dbReference type="WBParaSite" id="MCU_000717-RB">
    <property type="protein sequence ID" value="MCU_000717-RB"/>
    <property type="gene ID" value="MCU_000717"/>
</dbReference>
<dbReference type="PROSITE" id="PS50181">
    <property type="entry name" value="FBOX"/>
    <property type="match status" value="1"/>
</dbReference>
<protein>
    <submittedName>
        <fullName evidence="4">F-box domain-containing protein</fullName>
    </submittedName>
</protein>
<evidence type="ECO:0000256" key="2">
    <source>
        <dbReference type="SAM" id="Phobius"/>
    </source>
</evidence>
<evidence type="ECO:0000256" key="1">
    <source>
        <dbReference type="SAM" id="MobiDB-lite"/>
    </source>
</evidence>
<organism evidence="4">
    <name type="scientific">Mesocestoides corti</name>
    <name type="common">Flatworm</name>
    <dbReference type="NCBI Taxonomy" id="53468"/>
    <lineage>
        <taxon>Eukaryota</taxon>
        <taxon>Metazoa</taxon>
        <taxon>Spiralia</taxon>
        <taxon>Lophotrochozoa</taxon>
        <taxon>Platyhelminthes</taxon>
        <taxon>Cestoda</taxon>
        <taxon>Eucestoda</taxon>
        <taxon>Cyclophyllidea</taxon>
        <taxon>Mesocestoididae</taxon>
        <taxon>Mesocestoides</taxon>
    </lineage>
</organism>
<accession>A0A5K3EJG0</accession>